<keyword evidence="14" id="KW-0342">GTP-binding</keyword>
<dbReference type="AlphaFoldDB" id="A0A1X2GST1"/>
<evidence type="ECO:0000256" key="8">
    <source>
        <dbReference type="ARBA" id="ARBA00022741"/>
    </source>
</evidence>
<dbReference type="GO" id="GO:0005525">
    <property type="term" value="F:GTP binding"/>
    <property type="evidence" value="ECO:0007669"/>
    <property type="project" value="UniProtKB-KW"/>
</dbReference>
<evidence type="ECO:0000256" key="12">
    <source>
        <dbReference type="ARBA" id="ARBA00022927"/>
    </source>
</evidence>
<dbReference type="GO" id="GO:0016020">
    <property type="term" value="C:membrane"/>
    <property type="evidence" value="ECO:0007669"/>
    <property type="project" value="UniProtKB-SubCell"/>
</dbReference>
<evidence type="ECO:0000256" key="9">
    <source>
        <dbReference type="ARBA" id="ARBA00022801"/>
    </source>
</evidence>
<evidence type="ECO:0000256" key="15">
    <source>
        <dbReference type="ARBA" id="ARBA00023136"/>
    </source>
</evidence>
<proteinExistence type="predicted"/>
<comment type="cofactor">
    <cofactor evidence="1">
        <name>Mg(2+)</name>
        <dbReference type="ChEBI" id="CHEBI:18420"/>
    </cofactor>
</comment>
<evidence type="ECO:0000256" key="6">
    <source>
        <dbReference type="ARBA" id="ARBA00022692"/>
    </source>
</evidence>
<evidence type="ECO:0000313" key="18">
    <source>
        <dbReference type="EMBL" id="ORX60542.1"/>
    </source>
</evidence>
<name>A0A1X2GST1_9FUNG</name>
<dbReference type="EMBL" id="MCGT01000004">
    <property type="protein sequence ID" value="ORX60542.1"/>
    <property type="molecule type" value="Genomic_DNA"/>
</dbReference>
<keyword evidence="4" id="KW-0150">Chloroplast</keyword>
<accession>A0A1X2GST1</accession>
<evidence type="ECO:0000259" key="17">
    <source>
        <dbReference type="PROSITE" id="PS51720"/>
    </source>
</evidence>
<evidence type="ECO:0000256" key="13">
    <source>
        <dbReference type="ARBA" id="ARBA00022989"/>
    </source>
</evidence>
<keyword evidence="9 18" id="KW-0378">Hydrolase</keyword>
<dbReference type="PANTHER" id="PTHR10903">
    <property type="entry name" value="GTPASE, IMAP FAMILY MEMBER-RELATED"/>
    <property type="match status" value="1"/>
</dbReference>
<gene>
    <name evidence="18" type="ORF">DM01DRAFT_1365871</name>
</gene>
<dbReference type="InterPro" id="IPR006703">
    <property type="entry name" value="G_AIG1"/>
</dbReference>
<dbReference type="CDD" id="cd00882">
    <property type="entry name" value="Ras_like_GTPase"/>
    <property type="match status" value="1"/>
</dbReference>
<keyword evidence="10" id="KW-1002">Plastid outer membrane</keyword>
<evidence type="ECO:0000256" key="1">
    <source>
        <dbReference type="ARBA" id="ARBA00001946"/>
    </source>
</evidence>
<dbReference type="SUPFAM" id="SSF52540">
    <property type="entry name" value="P-loop containing nucleoside triphosphate hydrolases"/>
    <property type="match status" value="1"/>
</dbReference>
<keyword evidence="11" id="KW-0460">Magnesium</keyword>
<dbReference type="GO" id="GO:0016787">
    <property type="term" value="F:hydrolase activity"/>
    <property type="evidence" value="ECO:0007669"/>
    <property type="project" value="UniProtKB-KW"/>
</dbReference>
<dbReference type="Proteomes" id="UP000242146">
    <property type="component" value="Unassembled WGS sequence"/>
</dbReference>
<keyword evidence="8" id="KW-0547">Nucleotide-binding</keyword>
<dbReference type="PANTHER" id="PTHR10903:SF135">
    <property type="entry name" value="TRANSLOCASE OF CHLOROPLAST 120, CHLOROPLASTIC-RELATED"/>
    <property type="match status" value="1"/>
</dbReference>
<comment type="caution">
    <text evidence="18">The sequence shown here is derived from an EMBL/GenBank/DDBJ whole genome shotgun (WGS) entry which is preliminary data.</text>
</comment>
<keyword evidence="7" id="KW-0479">Metal-binding</keyword>
<evidence type="ECO:0000256" key="16">
    <source>
        <dbReference type="ARBA" id="ARBA00024013"/>
    </source>
</evidence>
<dbReference type="PROSITE" id="PS51720">
    <property type="entry name" value="G_AIG1"/>
    <property type="match status" value="1"/>
</dbReference>
<dbReference type="GO" id="GO:0046872">
    <property type="term" value="F:metal ion binding"/>
    <property type="evidence" value="ECO:0007669"/>
    <property type="project" value="UniProtKB-KW"/>
</dbReference>
<dbReference type="Gene3D" id="3.40.50.300">
    <property type="entry name" value="P-loop containing nucleotide triphosphate hydrolases"/>
    <property type="match status" value="1"/>
</dbReference>
<evidence type="ECO:0000256" key="7">
    <source>
        <dbReference type="ARBA" id="ARBA00022723"/>
    </source>
</evidence>
<evidence type="ECO:0000256" key="14">
    <source>
        <dbReference type="ARBA" id="ARBA00023134"/>
    </source>
</evidence>
<keyword evidence="3" id="KW-0813">Transport</keyword>
<feature type="domain" description="AIG1-type G" evidence="17">
    <location>
        <begin position="8"/>
        <end position="228"/>
    </location>
</feature>
<keyword evidence="19" id="KW-1185">Reference proteome</keyword>
<dbReference type="InterPro" id="IPR027417">
    <property type="entry name" value="P-loop_NTPase"/>
</dbReference>
<dbReference type="InterPro" id="IPR045058">
    <property type="entry name" value="GIMA/IAN/Toc"/>
</dbReference>
<dbReference type="GO" id="GO:0015031">
    <property type="term" value="P:protein transport"/>
    <property type="evidence" value="ECO:0007669"/>
    <property type="project" value="UniProtKB-KW"/>
</dbReference>
<dbReference type="STRING" id="101127.A0A1X2GST1"/>
<reference evidence="18 19" key="1">
    <citation type="submission" date="2016-07" db="EMBL/GenBank/DDBJ databases">
        <title>Pervasive Adenine N6-methylation of Active Genes in Fungi.</title>
        <authorList>
            <consortium name="DOE Joint Genome Institute"/>
            <person name="Mondo S.J."/>
            <person name="Dannebaum R.O."/>
            <person name="Kuo R.C."/>
            <person name="Labutti K."/>
            <person name="Haridas S."/>
            <person name="Kuo A."/>
            <person name="Salamov A."/>
            <person name="Ahrendt S.R."/>
            <person name="Lipzen A."/>
            <person name="Sullivan W."/>
            <person name="Andreopoulos W.B."/>
            <person name="Clum A."/>
            <person name="Lindquist E."/>
            <person name="Daum C."/>
            <person name="Ramamoorthy G.K."/>
            <person name="Gryganskyi A."/>
            <person name="Culley D."/>
            <person name="Magnuson J.K."/>
            <person name="James T.Y."/>
            <person name="O'Malley M.A."/>
            <person name="Stajich J.E."/>
            <person name="Spatafora J.W."/>
            <person name="Visel A."/>
            <person name="Grigoriev I.V."/>
        </authorList>
    </citation>
    <scope>NUCLEOTIDE SEQUENCE [LARGE SCALE GENOMIC DNA]</scope>
    <source>
        <strain evidence="18 19">NRRL 3301</strain>
    </source>
</reference>
<organism evidence="18 19">
    <name type="scientific">Hesseltinella vesiculosa</name>
    <dbReference type="NCBI Taxonomy" id="101127"/>
    <lineage>
        <taxon>Eukaryota</taxon>
        <taxon>Fungi</taxon>
        <taxon>Fungi incertae sedis</taxon>
        <taxon>Mucoromycota</taxon>
        <taxon>Mucoromycotina</taxon>
        <taxon>Mucoromycetes</taxon>
        <taxon>Mucorales</taxon>
        <taxon>Cunninghamellaceae</taxon>
        <taxon>Hesseltinella</taxon>
    </lineage>
</organism>
<keyword evidence="15" id="KW-0472">Membrane</keyword>
<comment type="subcellular location">
    <subcellularLocation>
        <location evidence="2">Membrane</location>
        <topology evidence="2">Single-pass membrane protein</topology>
    </subcellularLocation>
    <subcellularLocation>
        <location evidence="16">Plastid</location>
        <location evidence="16">Chloroplast outer membrane</location>
    </subcellularLocation>
</comment>
<evidence type="ECO:0000256" key="4">
    <source>
        <dbReference type="ARBA" id="ARBA00022528"/>
    </source>
</evidence>
<evidence type="ECO:0000256" key="5">
    <source>
        <dbReference type="ARBA" id="ARBA00022640"/>
    </source>
</evidence>
<sequence>MSVHDTNPDTLVISALGAVGTGKSSLLNAIAGSKVFEIGSSTATTVEVDGLIRPWAYIQGTRYAHLIDTPGLSDYLRHDRHTVQEMVKYFRKLENGVSAFLLVFNAYDTRLDAYIQSMLQLFEALLGKSFWNFVVIVFTHVDEDSLDDMEEHIDKLNDPQDGFVAEIRRLHNLSPRSFMPSMIFTSNQNVRMSQYAQRHVRDIYNAVRTCESRNNGRRFTCNWLHRIRTISNEEEKASYISTSIRDAWSSVTSSVCRTQ</sequence>
<evidence type="ECO:0000256" key="3">
    <source>
        <dbReference type="ARBA" id="ARBA00022448"/>
    </source>
</evidence>
<evidence type="ECO:0000256" key="2">
    <source>
        <dbReference type="ARBA" id="ARBA00004167"/>
    </source>
</evidence>
<dbReference type="Pfam" id="PF04548">
    <property type="entry name" value="AIG1"/>
    <property type="match status" value="1"/>
</dbReference>
<evidence type="ECO:0000256" key="11">
    <source>
        <dbReference type="ARBA" id="ARBA00022842"/>
    </source>
</evidence>
<protein>
    <submittedName>
        <fullName evidence="18">P-loop containing nucleoside triphosphate hydrolase protein</fullName>
    </submittedName>
</protein>
<keyword evidence="12" id="KW-0653">Protein transport</keyword>
<keyword evidence="5" id="KW-0934">Plastid</keyword>
<dbReference type="OrthoDB" id="8954335at2759"/>
<evidence type="ECO:0000313" key="19">
    <source>
        <dbReference type="Proteomes" id="UP000242146"/>
    </source>
</evidence>
<evidence type="ECO:0000256" key="10">
    <source>
        <dbReference type="ARBA" id="ARBA00022805"/>
    </source>
</evidence>
<keyword evidence="6" id="KW-0812">Transmembrane</keyword>
<keyword evidence="13" id="KW-1133">Transmembrane helix</keyword>